<gene>
    <name evidence="1" type="ORF">GSTUAT00008221001</name>
</gene>
<proteinExistence type="predicted"/>
<dbReference type="EMBL" id="LN891181">
    <property type="protein sequence ID" value="CUS07716.1"/>
    <property type="molecule type" value="Genomic_DNA"/>
</dbReference>
<evidence type="ECO:0000313" key="2">
    <source>
        <dbReference type="Proteomes" id="UP001412239"/>
    </source>
</evidence>
<keyword evidence="2" id="KW-1185">Reference proteome</keyword>
<reference evidence="1" key="1">
    <citation type="submission" date="2015-10" db="EMBL/GenBank/DDBJ databases">
        <authorList>
            <person name="Regsiter A."/>
            <person name="william w."/>
        </authorList>
    </citation>
    <scope>NUCLEOTIDE SEQUENCE</scope>
    <source>
        <strain evidence="1">Montdore</strain>
    </source>
</reference>
<protein>
    <submittedName>
        <fullName evidence="1">Uncharacterized protein</fullName>
    </submittedName>
</protein>
<dbReference type="AlphaFoldDB" id="A0A292PJQ3"/>
<evidence type="ECO:0000313" key="1">
    <source>
        <dbReference type="EMBL" id="CUS07716.1"/>
    </source>
</evidence>
<organism evidence="1 2">
    <name type="scientific">Tuber aestivum</name>
    <name type="common">summer truffle</name>
    <dbReference type="NCBI Taxonomy" id="59557"/>
    <lineage>
        <taxon>Eukaryota</taxon>
        <taxon>Fungi</taxon>
        <taxon>Dikarya</taxon>
        <taxon>Ascomycota</taxon>
        <taxon>Pezizomycotina</taxon>
        <taxon>Pezizomycetes</taxon>
        <taxon>Pezizales</taxon>
        <taxon>Tuberaceae</taxon>
        <taxon>Tuber</taxon>
    </lineage>
</organism>
<feature type="non-terminal residue" evidence="1">
    <location>
        <position position="89"/>
    </location>
</feature>
<sequence length="89" mass="9502">MKFLKPPAWSVRALLPDFASTPTTATEGTVPRATIAHLHRLSALPMGANDEADLRDHLHFVRALAAGGDGGGKGEVKWNAMQLATRKEG</sequence>
<name>A0A292PJQ3_9PEZI</name>
<accession>A0A292PJQ3</accession>
<dbReference type="Proteomes" id="UP001412239">
    <property type="component" value="Unassembled WGS sequence"/>
</dbReference>